<dbReference type="AlphaFoldDB" id="A0A8X7BR25"/>
<keyword evidence="2" id="KW-1185">Reference proteome</keyword>
<comment type="caution">
    <text evidence="1">The sequence shown here is derived from an EMBL/GenBank/DDBJ whole genome shotgun (WGS) entry which is preliminary data.</text>
</comment>
<protein>
    <submittedName>
        <fullName evidence="1">Uncharacterized protein</fullName>
    </submittedName>
</protein>
<sequence>MNDAKPFKLHLHCPIRFSYQVLRHFTNVVMQSVECHGSAQGQGANPALDDTKTFPGFGKASLSGNTLYLFLRNKSIIFKSSTRIFWQ</sequence>
<accession>A0A8X7BR25</accession>
<gene>
    <name evidence="1" type="ORF">TNIN_446451</name>
</gene>
<evidence type="ECO:0000313" key="2">
    <source>
        <dbReference type="Proteomes" id="UP000886998"/>
    </source>
</evidence>
<reference evidence="1" key="1">
    <citation type="submission" date="2020-08" db="EMBL/GenBank/DDBJ databases">
        <title>Multicomponent nature underlies the extraordinary mechanical properties of spider dragline silk.</title>
        <authorList>
            <person name="Kono N."/>
            <person name="Nakamura H."/>
            <person name="Mori M."/>
            <person name="Yoshida Y."/>
            <person name="Ohtoshi R."/>
            <person name="Malay A.D."/>
            <person name="Moran D.A.P."/>
            <person name="Tomita M."/>
            <person name="Numata K."/>
            <person name="Arakawa K."/>
        </authorList>
    </citation>
    <scope>NUCLEOTIDE SEQUENCE</scope>
</reference>
<proteinExistence type="predicted"/>
<dbReference type="EMBL" id="BMAV01002003">
    <property type="protein sequence ID" value="GFY40620.1"/>
    <property type="molecule type" value="Genomic_DNA"/>
</dbReference>
<name>A0A8X7BR25_9ARAC</name>
<evidence type="ECO:0000313" key="1">
    <source>
        <dbReference type="EMBL" id="GFY40620.1"/>
    </source>
</evidence>
<dbReference type="Proteomes" id="UP000886998">
    <property type="component" value="Unassembled WGS sequence"/>
</dbReference>
<organism evidence="1 2">
    <name type="scientific">Trichonephila inaurata madagascariensis</name>
    <dbReference type="NCBI Taxonomy" id="2747483"/>
    <lineage>
        <taxon>Eukaryota</taxon>
        <taxon>Metazoa</taxon>
        <taxon>Ecdysozoa</taxon>
        <taxon>Arthropoda</taxon>
        <taxon>Chelicerata</taxon>
        <taxon>Arachnida</taxon>
        <taxon>Araneae</taxon>
        <taxon>Araneomorphae</taxon>
        <taxon>Entelegynae</taxon>
        <taxon>Araneoidea</taxon>
        <taxon>Nephilidae</taxon>
        <taxon>Trichonephila</taxon>
        <taxon>Trichonephila inaurata</taxon>
    </lineage>
</organism>